<dbReference type="InterPro" id="IPR029058">
    <property type="entry name" value="AB_hydrolase_fold"/>
</dbReference>
<dbReference type="EMBL" id="SOAX01000003">
    <property type="protein sequence ID" value="TDT41553.1"/>
    <property type="molecule type" value="Genomic_DNA"/>
</dbReference>
<evidence type="ECO:0000313" key="2">
    <source>
        <dbReference type="EMBL" id="TDT41553.1"/>
    </source>
</evidence>
<dbReference type="SUPFAM" id="SSF53474">
    <property type="entry name" value="alpha/beta-Hydrolases"/>
    <property type="match status" value="1"/>
</dbReference>
<sequence length="299" mass="33227">MTDPESAPQPKPDYCQFETPAGVLEGLCWGRHEDPPIIALHGWLDNAASFSRLGPRLARYHRVIALDLPGHGHSFHRPPGESYEMLDYVRDLAQFLECHAPEGAILLGHSLGGIIALLLSVAAPDRVRGLIMIDSLGPLVGDAEHFPADLRKSIDRMRGGSRGSLPVYADPEDAVTARMGGRIPLTRDAAEVIVPRNLIQSEQGWSWVTDPRLRYPSMHRLDEAEVVACLSAVAVPVLVVRASHGLLTYKREMMEQRYVYLPDYRILDTPGGHHCHLDGRVEEISAGCREWLEQRMDAE</sequence>
<proteinExistence type="predicted"/>
<dbReference type="GO" id="GO:0016020">
    <property type="term" value="C:membrane"/>
    <property type="evidence" value="ECO:0007669"/>
    <property type="project" value="TreeGrafter"/>
</dbReference>
<dbReference type="Proteomes" id="UP000295830">
    <property type="component" value="Unassembled WGS sequence"/>
</dbReference>
<dbReference type="OrthoDB" id="149912at2"/>
<protein>
    <submittedName>
        <fullName evidence="2">Pimeloyl-ACP methyl ester carboxylesterase</fullName>
    </submittedName>
</protein>
<dbReference type="RefSeq" id="WP_133735913.1">
    <property type="nucleotide sequence ID" value="NZ_SOAX01000003.1"/>
</dbReference>
<organism evidence="2 3">
    <name type="scientific">Halospina denitrificans</name>
    <dbReference type="NCBI Taxonomy" id="332522"/>
    <lineage>
        <taxon>Bacteria</taxon>
        <taxon>Pseudomonadati</taxon>
        <taxon>Pseudomonadota</taxon>
        <taxon>Gammaproteobacteria</taxon>
        <taxon>Halospina</taxon>
    </lineage>
</organism>
<dbReference type="PRINTS" id="PR00111">
    <property type="entry name" value="ABHYDROLASE"/>
</dbReference>
<dbReference type="InterPro" id="IPR000073">
    <property type="entry name" value="AB_hydrolase_1"/>
</dbReference>
<dbReference type="InterPro" id="IPR050266">
    <property type="entry name" value="AB_hydrolase_sf"/>
</dbReference>
<accession>A0A4R7JVU0</accession>
<dbReference type="Gene3D" id="3.40.50.1820">
    <property type="entry name" value="alpha/beta hydrolase"/>
    <property type="match status" value="1"/>
</dbReference>
<name>A0A4R7JVU0_9GAMM</name>
<evidence type="ECO:0000313" key="3">
    <source>
        <dbReference type="Proteomes" id="UP000295830"/>
    </source>
</evidence>
<reference evidence="2 3" key="1">
    <citation type="submission" date="2019-03" db="EMBL/GenBank/DDBJ databases">
        <title>Genomic Encyclopedia of Type Strains, Phase IV (KMG-IV): sequencing the most valuable type-strain genomes for metagenomic binning, comparative biology and taxonomic classification.</title>
        <authorList>
            <person name="Goeker M."/>
        </authorList>
    </citation>
    <scope>NUCLEOTIDE SEQUENCE [LARGE SCALE GENOMIC DNA]</scope>
    <source>
        <strain evidence="2 3">DSM 15505</strain>
    </source>
</reference>
<keyword evidence="3" id="KW-1185">Reference proteome</keyword>
<gene>
    <name evidence="2" type="ORF">DES49_1649</name>
</gene>
<dbReference type="Pfam" id="PF00561">
    <property type="entry name" value="Abhydrolase_1"/>
    <property type="match status" value="1"/>
</dbReference>
<comment type="caution">
    <text evidence="2">The sequence shown here is derived from an EMBL/GenBank/DDBJ whole genome shotgun (WGS) entry which is preliminary data.</text>
</comment>
<dbReference type="AlphaFoldDB" id="A0A4R7JVU0"/>
<evidence type="ECO:0000259" key="1">
    <source>
        <dbReference type="Pfam" id="PF00561"/>
    </source>
</evidence>
<dbReference type="PANTHER" id="PTHR43798:SF33">
    <property type="entry name" value="HYDROLASE, PUTATIVE (AFU_ORTHOLOGUE AFUA_2G14860)-RELATED"/>
    <property type="match status" value="1"/>
</dbReference>
<feature type="domain" description="AB hydrolase-1" evidence="1">
    <location>
        <begin position="35"/>
        <end position="140"/>
    </location>
</feature>
<dbReference type="PANTHER" id="PTHR43798">
    <property type="entry name" value="MONOACYLGLYCEROL LIPASE"/>
    <property type="match status" value="1"/>
</dbReference>